<organism evidence="5 6">
    <name type="scientific">Caldisalinibacter kiritimatiensis</name>
    <dbReference type="NCBI Taxonomy" id="1304284"/>
    <lineage>
        <taxon>Bacteria</taxon>
        <taxon>Bacillati</taxon>
        <taxon>Bacillota</taxon>
        <taxon>Tissierellia</taxon>
        <taxon>Tissierellales</taxon>
        <taxon>Thermohalobacteraceae</taxon>
        <taxon>Caldisalinibacter</taxon>
    </lineage>
</organism>
<keyword evidence="6" id="KW-1185">Reference proteome</keyword>
<dbReference type="GO" id="GO:0044550">
    <property type="term" value="P:secondary metabolite biosynthetic process"/>
    <property type="evidence" value="ECO:0007669"/>
    <property type="project" value="TreeGrafter"/>
</dbReference>
<dbReference type="SUPFAM" id="SSF53901">
    <property type="entry name" value="Thiolase-like"/>
    <property type="match status" value="2"/>
</dbReference>
<protein>
    <submittedName>
        <fullName evidence="5">3-oxoacyl-[acyl-carrier-protein] synthase III</fullName>
    </submittedName>
</protein>
<evidence type="ECO:0000256" key="2">
    <source>
        <dbReference type="ARBA" id="ARBA00023315"/>
    </source>
</evidence>
<dbReference type="AlphaFoldDB" id="R1CP28"/>
<feature type="domain" description="Beta-ketoacyl-[acyl-carrier-protein] synthase III C-terminal" evidence="3">
    <location>
        <begin position="249"/>
        <end position="334"/>
    </location>
</feature>
<evidence type="ECO:0000313" key="5">
    <source>
        <dbReference type="EMBL" id="EOD00451.1"/>
    </source>
</evidence>
<dbReference type="EMBL" id="ARZA01000172">
    <property type="protein sequence ID" value="EOD00451.1"/>
    <property type="molecule type" value="Genomic_DNA"/>
</dbReference>
<evidence type="ECO:0000256" key="1">
    <source>
        <dbReference type="ARBA" id="ARBA00022679"/>
    </source>
</evidence>
<dbReference type="InterPro" id="IPR013751">
    <property type="entry name" value="ACP_syn_III_N"/>
</dbReference>
<dbReference type="PANTHER" id="PTHR34069">
    <property type="entry name" value="3-OXOACYL-[ACYL-CARRIER-PROTEIN] SYNTHASE 3"/>
    <property type="match status" value="1"/>
</dbReference>
<proteinExistence type="predicted"/>
<dbReference type="InterPro" id="IPR013747">
    <property type="entry name" value="ACP_syn_III_C"/>
</dbReference>
<dbReference type="GO" id="GO:0006633">
    <property type="term" value="P:fatty acid biosynthetic process"/>
    <property type="evidence" value="ECO:0007669"/>
    <property type="project" value="InterPro"/>
</dbReference>
<dbReference type="RefSeq" id="WP_006313309.1">
    <property type="nucleotide sequence ID" value="NZ_ARZA01000172.1"/>
</dbReference>
<dbReference type="eggNOG" id="COG0332">
    <property type="taxonomic scope" value="Bacteria"/>
</dbReference>
<evidence type="ECO:0000313" key="6">
    <source>
        <dbReference type="Proteomes" id="UP000013378"/>
    </source>
</evidence>
<dbReference type="Pfam" id="PF08541">
    <property type="entry name" value="ACP_syn_III_C"/>
    <property type="match status" value="1"/>
</dbReference>
<dbReference type="GO" id="GO:0004315">
    <property type="term" value="F:3-oxoacyl-[acyl-carrier-protein] synthase activity"/>
    <property type="evidence" value="ECO:0007669"/>
    <property type="project" value="InterPro"/>
</dbReference>
<accession>R1CP28</accession>
<dbReference type="STRING" id="1304284.L21TH_1512"/>
<dbReference type="InterPro" id="IPR016039">
    <property type="entry name" value="Thiolase-like"/>
</dbReference>
<gene>
    <name evidence="5" type="ORF">L21TH_1512</name>
</gene>
<sequence>MVFTNVNILGCGIYHPTNKVHNDYFINHFKKKGIEVEGLLKHLEREYRYLSDDPDETVITMGYNASVQALENANTDINEIDLVVFASDTPEYTSPANAIKVLHLLGGKNAKMVYDTNSNCSGMVTAFDQASRILLHNKRFKKALVIGSMLISAVVSENDPISYSNFGDSAAALVLEKVDENKKRGFIDSTYITQTSEHNNILMPKAGYSKVIKGEFTQEDDRKWHWEPFDGSFISDYWAKLIKEVTIDNGIKVEDVSHFIFSQFTNPDAKLTLEKLGVDVNKLTYVGNEYGYTGTTSPFMALHRALEKNKINEGDYLVISTVGSGSTVVSVLYKF</sequence>
<comment type="caution">
    <text evidence="5">The sequence shown here is derived from an EMBL/GenBank/DDBJ whole genome shotgun (WGS) entry which is preliminary data.</text>
</comment>
<dbReference type="Gene3D" id="3.40.47.10">
    <property type="match status" value="2"/>
</dbReference>
<name>R1CP28_9FIRM</name>
<dbReference type="CDD" id="cd00830">
    <property type="entry name" value="KAS_III"/>
    <property type="match status" value="1"/>
</dbReference>
<keyword evidence="1" id="KW-0808">Transferase</keyword>
<keyword evidence="2" id="KW-0012">Acyltransferase</keyword>
<evidence type="ECO:0000259" key="4">
    <source>
        <dbReference type="Pfam" id="PF08545"/>
    </source>
</evidence>
<feature type="domain" description="Beta-ketoacyl-[acyl-carrier-protein] synthase III N-terminal" evidence="4">
    <location>
        <begin position="114"/>
        <end position="193"/>
    </location>
</feature>
<dbReference type="OrthoDB" id="1704808at2"/>
<dbReference type="PANTHER" id="PTHR34069:SF2">
    <property type="entry name" value="BETA-KETOACYL-[ACYL-CARRIER-PROTEIN] SYNTHASE III"/>
    <property type="match status" value="1"/>
</dbReference>
<reference evidence="5 6" key="1">
    <citation type="journal article" date="2015" name="Geomicrobiol. J.">
        <title>Caldisalinibacter kiritimatiensis gen. nov., sp. nov., a moderately thermohalophilic thiosulfate-reducing bacterium from a hypersaline microbial mat.</title>
        <authorList>
            <person name="Ben Hania W."/>
            <person name="Joseph M."/>
            <person name="Fiebig A."/>
            <person name="Bunk B."/>
            <person name="Klenk H.-P."/>
            <person name="Fardeau M.-L."/>
            <person name="Spring S."/>
        </authorList>
    </citation>
    <scope>NUCLEOTIDE SEQUENCE [LARGE SCALE GENOMIC DNA]</scope>
    <source>
        <strain evidence="5 6">L21-TH-D2</strain>
    </source>
</reference>
<dbReference type="Pfam" id="PF08545">
    <property type="entry name" value="ACP_syn_III"/>
    <property type="match status" value="1"/>
</dbReference>
<evidence type="ECO:0000259" key="3">
    <source>
        <dbReference type="Pfam" id="PF08541"/>
    </source>
</evidence>
<dbReference type="Proteomes" id="UP000013378">
    <property type="component" value="Unassembled WGS sequence"/>
</dbReference>